<dbReference type="PANTHER" id="PTHR44757">
    <property type="entry name" value="DIGUANYLATE CYCLASE DGCP"/>
    <property type="match status" value="1"/>
</dbReference>
<dbReference type="SMART" id="SM00052">
    <property type="entry name" value="EAL"/>
    <property type="match status" value="1"/>
</dbReference>
<feature type="domain" description="HAMP" evidence="5">
    <location>
        <begin position="172"/>
        <end position="224"/>
    </location>
</feature>
<dbReference type="Proteomes" id="UP001595530">
    <property type="component" value="Unassembled WGS sequence"/>
</dbReference>
<gene>
    <name evidence="7" type="ORF">ACFOFO_14630</name>
</gene>
<evidence type="ECO:0000259" key="6">
    <source>
        <dbReference type="PROSITE" id="PS50887"/>
    </source>
</evidence>
<evidence type="ECO:0000313" key="7">
    <source>
        <dbReference type="EMBL" id="MFC3109183.1"/>
    </source>
</evidence>
<keyword evidence="8" id="KW-1185">Reference proteome</keyword>
<dbReference type="SMART" id="SM00304">
    <property type="entry name" value="HAMP"/>
    <property type="match status" value="1"/>
</dbReference>
<evidence type="ECO:0000256" key="1">
    <source>
        <dbReference type="SAM" id="Phobius"/>
    </source>
</evidence>
<dbReference type="PANTHER" id="PTHR44757:SF2">
    <property type="entry name" value="BIOFILM ARCHITECTURE MAINTENANCE PROTEIN MBAA"/>
    <property type="match status" value="1"/>
</dbReference>
<evidence type="ECO:0000259" key="3">
    <source>
        <dbReference type="PROSITE" id="PS50113"/>
    </source>
</evidence>
<protein>
    <submittedName>
        <fullName evidence="7">EAL domain-containing protein</fullName>
    </submittedName>
</protein>
<dbReference type="Pfam" id="PF00990">
    <property type="entry name" value="GGDEF"/>
    <property type="match status" value="1"/>
</dbReference>
<keyword evidence="1" id="KW-0812">Transmembrane</keyword>
<dbReference type="SUPFAM" id="SSF141868">
    <property type="entry name" value="EAL domain-like"/>
    <property type="match status" value="1"/>
</dbReference>
<dbReference type="PROSITE" id="PS50112">
    <property type="entry name" value="PAS"/>
    <property type="match status" value="2"/>
</dbReference>
<proteinExistence type="predicted"/>
<dbReference type="InterPro" id="IPR013655">
    <property type="entry name" value="PAS_fold_3"/>
</dbReference>
<dbReference type="InterPro" id="IPR000160">
    <property type="entry name" value="GGDEF_dom"/>
</dbReference>
<dbReference type="InterPro" id="IPR035965">
    <property type="entry name" value="PAS-like_dom_sf"/>
</dbReference>
<dbReference type="RefSeq" id="WP_390325222.1">
    <property type="nucleotide sequence ID" value="NZ_JBHRTP010000043.1"/>
</dbReference>
<dbReference type="CDD" id="cd01949">
    <property type="entry name" value="GGDEF"/>
    <property type="match status" value="1"/>
</dbReference>
<keyword evidence="1" id="KW-0472">Membrane</keyword>
<dbReference type="InterPro" id="IPR052155">
    <property type="entry name" value="Biofilm_reg_signaling"/>
</dbReference>
<sequence>MRIKLHNRLRSVYGALLLVVLGGLIIPAFIGGYLLIGVRERDTVEASLQQSLVSYADILTLGIREPLWTLNAEAARALVDSVMRDREVFRVRIGHQNQEPFVDVRSSKPQIGKIHSAERDISFRGEHIGRVLIEMDDGKSQQELHKKQLSYILVLAVQSSISLLLIILVLNVRLMAPLRKLMRFSDRLTLGDFDTPLSLPRSDEFGHLGGQFEHMRGSIKQLFDDVRQREERFRTIVTQVPGAVFRYRPDGVVEFVSNTVAAISGYPATAFMTGSGAQTWLNLVNPDDRRRVRQHIAGKIRDCEPYAIEYRIADMDGAERWVSESGQPQCNSDGRAQWIDGIIVDISARKHNEVRIQGLLTEQEAILDNVLVGVMFVRKDMIVSVNRQCESLFGYSPNAMDKQSTAIICPSNQVYDQIGVQSYPQISSGHNYSAEIQLKRRDGSLFWCMMSGSAFDPAVPNQASIWVFTDISERREAEEKLRLAAKVLDNIADGVIVTDPDGRIVTVNPAFTLITGYSLADAIGQTTEMLGSERQDASFYQGIWAEVRVAGFWRGEMWNRRKNGELYIGCLTINVVRDTAGLSTHYVGVFSDITLVKESQQKLDHLAHHDPLTELPNRLLFNDRLTHAILRSGRDNLQLAVLFIDLDRFKNVNDTLGHHVGDELLKQVSSALVHKVRDGDTLARLGGDEFILLLENIDGPRGATVVAEKLMSVFETPFVIAGHELFLTCSIGISVFPNDGADLNVLIRNADVAMYQAKGRGRNAYRFFSQEMTGEGADQLRLESMLRRSIDNDEIFLNYQPQVDIETGQLIGVEALARWKHPELGLVPPVRFIPLAEESGFINQLGKWVLRESCRQMVRWQEAGLYVPKIAVNLSVRQFERGSIVAIVSSILDETGLEPQRLQLEVTESVIMNTGDAFAFINDLNAIGVGLAIDDFGTGYSSLAYLKQLPVQTLKIDRSFIKDISTDPNDEAIAIAIIQLGKSLNLSVIAEGVETAEQVAFLLRHGCNLAQGYFYSRPAAQQDLFERWKPHSR</sequence>
<dbReference type="PROSITE" id="PS50883">
    <property type="entry name" value="EAL"/>
    <property type="match status" value="1"/>
</dbReference>
<dbReference type="InterPro" id="IPR000014">
    <property type="entry name" value="PAS"/>
</dbReference>
<feature type="domain" description="PAC" evidence="3">
    <location>
        <begin position="306"/>
        <end position="358"/>
    </location>
</feature>
<dbReference type="PROSITE" id="PS50885">
    <property type="entry name" value="HAMP"/>
    <property type="match status" value="1"/>
</dbReference>
<dbReference type="InterPro" id="IPR013767">
    <property type="entry name" value="PAS_fold"/>
</dbReference>
<dbReference type="PROSITE" id="PS50887">
    <property type="entry name" value="GGDEF"/>
    <property type="match status" value="1"/>
</dbReference>
<evidence type="ECO:0000259" key="2">
    <source>
        <dbReference type="PROSITE" id="PS50112"/>
    </source>
</evidence>
<dbReference type="CDD" id="cd01948">
    <property type="entry name" value="EAL"/>
    <property type="match status" value="1"/>
</dbReference>
<dbReference type="Pfam" id="PF13426">
    <property type="entry name" value="PAS_9"/>
    <property type="match status" value="1"/>
</dbReference>
<dbReference type="CDD" id="cd00130">
    <property type="entry name" value="PAS"/>
    <property type="match status" value="3"/>
</dbReference>
<dbReference type="InterPro" id="IPR001633">
    <property type="entry name" value="EAL_dom"/>
</dbReference>
<dbReference type="SMART" id="SM00091">
    <property type="entry name" value="PAS"/>
    <property type="match status" value="3"/>
</dbReference>
<name>A0ABV7F542_9BURK</name>
<reference evidence="8" key="1">
    <citation type="journal article" date="2019" name="Int. J. Syst. Evol. Microbiol.">
        <title>The Global Catalogue of Microorganisms (GCM) 10K type strain sequencing project: providing services to taxonomists for standard genome sequencing and annotation.</title>
        <authorList>
            <consortium name="The Broad Institute Genomics Platform"/>
            <consortium name="The Broad Institute Genome Sequencing Center for Infectious Disease"/>
            <person name="Wu L."/>
            <person name="Ma J."/>
        </authorList>
    </citation>
    <scope>NUCLEOTIDE SEQUENCE [LARGE SCALE GENOMIC DNA]</scope>
    <source>
        <strain evidence="8">KCTC 42986</strain>
    </source>
</reference>
<dbReference type="SUPFAM" id="SSF158472">
    <property type="entry name" value="HAMP domain-like"/>
    <property type="match status" value="1"/>
</dbReference>
<evidence type="ECO:0000313" key="8">
    <source>
        <dbReference type="Proteomes" id="UP001595530"/>
    </source>
</evidence>
<dbReference type="InterPro" id="IPR035919">
    <property type="entry name" value="EAL_sf"/>
</dbReference>
<dbReference type="NCBIfam" id="TIGR00254">
    <property type="entry name" value="GGDEF"/>
    <property type="match status" value="1"/>
</dbReference>
<keyword evidence="1" id="KW-1133">Transmembrane helix</keyword>
<dbReference type="InterPro" id="IPR003660">
    <property type="entry name" value="HAMP_dom"/>
</dbReference>
<dbReference type="EMBL" id="JBHRTP010000043">
    <property type="protein sequence ID" value="MFC3109183.1"/>
    <property type="molecule type" value="Genomic_DNA"/>
</dbReference>
<dbReference type="PROSITE" id="PS50113">
    <property type="entry name" value="PAC"/>
    <property type="match status" value="3"/>
</dbReference>
<comment type="caution">
    <text evidence="7">The sequence shown here is derived from an EMBL/GenBank/DDBJ whole genome shotgun (WGS) entry which is preliminary data.</text>
</comment>
<feature type="domain" description="PAC" evidence="3">
    <location>
        <begin position="432"/>
        <end position="483"/>
    </location>
</feature>
<feature type="transmembrane region" description="Helical" evidence="1">
    <location>
        <begin position="12"/>
        <end position="36"/>
    </location>
</feature>
<organism evidence="7 8">
    <name type="scientific">Undibacterium arcticum</name>
    <dbReference type="NCBI Taxonomy" id="1762892"/>
    <lineage>
        <taxon>Bacteria</taxon>
        <taxon>Pseudomonadati</taxon>
        <taxon>Pseudomonadota</taxon>
        <taxon>Betaproteobacteria</taxon>
        <taxon>Burkholderiales</taxon>
        <taxon>Oxalobacteraceae</taxon>
        <taxon>Undibacterium</taxon>
    </lineage>
</organism>
<dbReference type="CDD" id="cd06225">
    <property type="entry name" value="HAMP"/>
    <property type="match status" value="1"/>
</dbReference>
<feature type="transmembrane region" description="Helical" evidence="1">
    <location>
        <begin position="149"/>
        <end position="172"/>
    </location>
</feature>
<dbReference type="SMART" id="SM00267">
    <property type="entry name" value="GGDEF"/>
    <property type="match status" value="1"/>
</dbReference>
<accession>A0ABV7F542</accession>
<dbReference type="Pfam" id="PF08447">
    <property type="entry name" value="PAS_3"/>
    <property type="match status" value="1"/>
</dbReference>
<dbReference type="SUPFAM" id="SSF55785">
    <property type="entry name" value="PYP-like sensor domain (PAS domain)"/>
    <property type="match status" value="3"/>
</dbReference>
<dbReference type="Pfam" id="PF00989">
    <property type="entry name" value="PAS"/>
    <property type="match status" value="1"/>
</dbReference>
<dbReference type="Gene3D" id="3.30.450.20">
    <property type="entry name" value="PAS domain"/>
    <property type="match status" value="3"/>
</dbReference>
<evidence type="ECO:0000259" key="5">
    <source>
        <dbReference type="PROSITE" id="PS50885"/>
    </source>
</evidence>
<dbReference type="Gene3D" id="3.20.20.450">
    <property type="entry name" value="EAL domain"/>
    <property type="match status" value="1"/>
</dbReference>
<evidence type="ECO:0000259" key="4">
    <source>
        <dbReference type="PROSITE" id="PS50883"/>
    </source>
</evidence>
<dbReference type="InterPro" id="IPR043128">
    <property type="entry name" value="Rev_trsase/Diguanyl_cyclase"/>
</dbReference>
<dbReference type="Pfam" id="PF00563">
    <property type="entry name" value="EAL"/>
    <property type="match status" value="1"/>
</dbReference>
<dbReference type="SUPFAM" id="SSF55073">
    <property type="entry name" value="Nucleotide cyclase"/>
    <property type="match status" value="1"/>
</dbReference>
<dbReference type="NCBIfam" id="TIGR00229">
    <property type="entry name" value="sensory_box"/>
    <property type="match status" value="3"/>
</dbReference>
<dbReference type="InterPro" id="IPR000700">
    <property type="entry name" value="PAS-assoc_C"/>
</dbReference>
<dbReference type="Gene3D" id="3.30.70.270">
    <property type="match status" value="1"/>
</dbReference>
<dbReference type="InterPro" id="IPR029787">
    <property type="entry name" value="Nucleotide_cyclase"/>
</dbReference>
<feature type="domain" description="EAL" evidence="4">
    <location>
        <begin position="779"/>
        <end position="1032"/>
    </location>
</feature>
<feature type="domain" description="PAS" evidence="2">
    <location>
        <begin position="480"/>
        <end position="533"/>
    </location>
</feature>
<feature type="domain" description="PAS" evidence="2">
    <location>
        <begin position="229"/>
        <end position="303"/>
    </location>
</feature>
<dbReference type="Pfam" id="PF00672">
    <property type="entry name" value="HAMP"/>
    <property type="match status" value="1"/>
</dbReference>
<feature type="domain" description="PAC" evidence="3">
    <location>
        <begin position="553"/>
        <end position="605"/>
    </location>
</feature>
<dbReference type="SMART" id="SM00086">
    <property type="entry name" value="PAC"/>
    <property type="match status" value="3"/>
</dbReference>
<feature type="domain" description="GGDEF" evidence="6">
    <location>
        <begin position="637"/>
        <end position="770"/>
    </location>
</feature>
<dbReference type="Gene3D" id="6.10.340.10">
    <property type="match status" value="1"/>
</dbReference>
<dbReference type="InterPro" id="IPR001610">
    <property type="entry name" value="PAC"/>
</dbReference>